<reference evidence="3" key="1">
    <citation type="submission" date="2021-01" db="EMBL/GenBank/DDBJ databases">
        <authorList>
            <consortium name="Genoscope - CEA"/>
            <person name="William W."/>
        </authorList>
    </citation>
    <scope>NUCLEOTIDE SEQUENCE</scope>
</reference>
<dbReference type="PANTHER" id="PTHR45662">
    <property type="entry name" value="PHOSPHATIDYLINOSITIDE PHOSPHATASE SAC1"/>
    <property type="match status" value="1"/>
</dbReference>
<dbReference type="AlphaFoldDB" id="A0A8S1L6G3"/>
<dbReference type="InterPro" id="IPR002013">
    <property type="entry name" value="SAC_dom"/>
</dbReference>
<organism evidence="3 4">
    <name type="scientific">Paramecium primaurelia</name>
    <dbReference type="NCBI Taxonomy" id="5886"/>
    <lineage>
        <taxon>Eukaryota</taxon>
        <taxon>Sar</taxon>
        <taxon>Alveolata</taxon>
        <taxon>Ciliophora</taxon>
        <taxon>Intramacronucleata</taxon>
        <taxon>Oligohymenophorea</taxon>
        <taxon>Peniculida</taxon>
        <taxon>Parameciidae</taxon>
        <taxon>Paramecium</taxon>
    </lineage>
</organism>
<evidence type="ECO:0000256" key="1">
    <source>
        <dbReference type="SAM" id="Phobius"/>
    </source>
</evidence>
<sequence length="483" mass="57183">MQKEIQNYIGEFSLDYTNAAIFGKIQLQVHKYLILIVNSQCIGQLLGHEIYLIKQLVFYPLSESEVIHKNDQIYIEMIKSILCDDSCYYSLTYNLTHSLQFKKNRNRFAINHKYLEEIENKTYVINGCVQIYNNATLTYCQIVRRECLRQGRRFTQRGCDQQGNCTNYTEIEDVYQINKSTYSFIQVRGSLPFKWSQLPYLNPKPNIQIDSNSDNNIELCNAHLFTQIQYYREMFILNLIDRKGKQQKLGNYFQSILESFQRREIQYFWFDFHQERANLSKLVDEISSVLEQYGYYQIANQNTKLISEQKGVFRVNCMSCIDRTNVVQYLISKFILEEIIQDAGIEDSLEFIHKKVWINSGNQLSKLYSGTNSLKNNYIRYGKQTKYGMIQDAVLSTKRYFLNHFNDYHIQNSIDLTLGLWDMNDSRFHNYKFENSLQKCILIFILLMIIFNYLNLGILSPALSLVVLNYFPQIYQVRSILTQ</sequence>
<name>A0A8S1L6G3_PARPR</name>
<keyword evidence="1" id="KW-1133">Transmembrane helix</keyword>
<dbReference type="EMBL" id="CAJJDM010000033">
    <property type="protein sequence ID" value="CAD8063039.1"/>
    <property type="molecule type" value="Genomic_DNA"/>
</dbReference>
<proteinExistence type="predicted"/>
<dbReference type="GO" id="GO:0043812">
    <property type="term" value="F:phosphatidylinositol-4-phosphate phosphatase activity"/>
    <property type="evidence" value="ECO:0007669"/>
    <property type="project" value="TreeGrafter"/>
</dbReference>
<feature type="domain" description="SAC" evidence="2">
    <location>
        <begin position="78"/>
        <end position="370"/>
    </location>
</feature>
<dbReference type="Proteomes" id="UP000688137">
    <property type="component" value="Unassembled WGS sequence"/>
</dbReference>
<keyword evidence="1" id="KW-0472">Membrane</keyword>
<dbReference type="GO" id="GO:0005783">
    <property type="term" value="C:endoplasmic reticulum"/>
    <property type="evidence" value="ECO:0007669"/>
    <property type="project" value="TreeGrafter"/>
</dbReference>
<keyword evidence="1" id="KW-0812">Transmembrane</keyword>
<dbReference type="GO" id="GO:0046856">
    <property type="term" value="P:phosphatidylinositol dephosphorylation"/>
    <property type="evidence" value="ECO:0007669"/>
    <property type="project" value="TreeGrafter"/>
</dbReference>
<dbReference type="PANTHER" id="PTHR45662:SF2">
    <property type="entry name" value="PHOSPHATIDYLINOSITOL-3-PHOSPHATASE SAC1"/>
    <property type="match status" value="1"/>
</dbReference>
<protein>
    <recommendedName>
        <fullName evidence="2">SAC domain-containing protein</fullName>
    </recommendedName>
</protein>
<keyword evidence="4" id="KW-1185">Reference proteome</keyword>
<feature type="transmembrane region" description="Helical" evidence="1">
    <location>
        <begin position="441"/>
        <end position="471"/>
    </location>
</feature>
<dbReference type="Pfam" id="PF02383">
    <property type="entry name" value="Syja_N"/>
    <property type="match status" value="1"/>
</dbReference>
<dbReference type="PROSITE" id="PS50275">
    <property type="entry name" value="SAC"/>
    <property type="match status" value="1"/>
</dbReference>
<evidence type="ECO:0000259" key="2">
    <source>
        <dbReference type="PROSITE" id="PS50275"/>
    </source>
</evidence>
<dbReference type="OMA" id="FHQERAN"/>
<evidence type="ECO:0000313" key="3">
    <source>
        <dbReference type="EMBL" id="CAD8063039.1"/>
    </source>
</evidence>
<gene>
    <name evidence="3" type="ORF">PPRIM_AZ9-3.1.T0340118</name>
</gene>
<comment type="caution">
    <text evidence="3">The sequence shown here is derived from an EMBL/GenBank/DDBJ whole genome shotgun (WGS) entry which is preliminary data.</text>
</comment>
<evidence type="ECO:0000313" key="4">
    <source>
        <dbReference type="Proteomes" id="UP000688137"/>
    </source>
</evidence>
<accession>A0A8S1L6G3</accession>